<feature type="domain" description="Dienelactone hydrolase" evidence="2">
    <location>
        <begin position="44"/>
        <end position="242"/>
    </location>
</feature>
<dbReference type="Gene3D" id="3.40.50.1820">
    <property type="entry name" value="alpha/beta hydrolase"/>
    <property type="match status" value="1"/>
</dbReference>
<feature type="signal peptide" evidence="1">
    <location>
        <begin position="1"/>
        <end position="19"/>
    </location>
</feature>
<evidence type="ECO:0000259" key="2">
    <source>
        <dbReference type="Pfam" id="PF01738"/>
    </source>
</evidence>
<proteinExistence type="predicted"/>
<name>A0A1Y5T1B7_9RHOB</name>
<dbReference type="InterPro" id="IPR029058">
    <property type="entry name" value="AB_hydrolase_fold"/>
</dbReference>
<dbReference type="SUPFAM" id="SSF53474">
    <property type="entry name" value="alpha/beta-Hydrolases"/>
    <property type="match status" value="1"/>
</dbReference>
<reference evidence="3 4" key="1">
    <citation type="submission" date="2017-03" db="EMBL/GenBank/DDBJ databases">
        <authorList>
            <person name="Afonso C.L."/>
            <person name="Miller P.J."/>
            <person name="Scott M.A."/>
            <person name="Spackman E."/>
            <person name="Goraichik I."/>
            <person name="Dimitrov K.M."/>
            <person name="Suarez D.L."/>
            <person name="Swayne D.E."/>
        </authorList>
    </citation>
    <scope>NUCLEOTIDE SEQUENCE [LARGE SCALE GENOMIC DNA]</scope>
    <source>
        <strain evidence="3 4">CECT 7066</strain>
    </source>
</reference>
<dbReference type="Proteomes" id="UP000193870">
    <property type="component" value="Unassembled WGS sequence"/>
</dbReference>
<feature type="chain" id="PRO_5011011604" evidence="1">
    <location>
        <begin position="20"/>
        <end position="245"/>
    </location>
</feature>
<dbReference type="PANTHER" id="PTHR46623:SF6">
    <property type="entry name" value="ALPHA_BETA-HYDROLASES SUPERFAMILY PROTEIN"/>
    <property type="match status" value="1"/>
</dbReference>
<gene>
    <name evidence="3" type="ORF">PAM7066_02504</name>
</gene>
<sequence length="245" mass="26119">MRLLATTAALAFTATGAFAADVTYDFNGVQHTGYYAAGEGEVSGLVLIVPDWDGVDDFETGRADELAGMGYDAFVVDMYGADTPAGTVEENRAATSELSEDRDKMHEILLAGIEAAQGQSDAQNLVVMGYCFGGGVVLEMARSGFAAQAAGYTVFHGTLATPEEQSYDGDEPPIQILHGAADESQTMETLFALARELEEAGNTFTVELYSGAPHAFTVEGSDRYQERAAEESWEAFTDFLGERLG</sequence>
<dbReference type="AlphaFoldDB" id="A0A1Y5T1B7"/>
<dbReference type="STRING" id="315423.SAMN04488020_10732"/>
<dbReference type="RefSeq" id="WP_085854513.1">
    <property type="nucleotide sequence ID" value="NZ_FOPF01000007.1"/>
</dbReference>
<organism evidence="3 4">
    <name type="scientific">Palleronia marisminoris</name>
    <dbReference type="NCBI Taxonomy" id="315423"/>
    <lineage>
        <taxon>Bacteria</taxon>
        <taxon>Pseudomonadati</taxon>
        <taxon>Pseudomonadota</taxon>
        <taxon>Alphaproteobacteria</taxon>
        <taxon>Rhodobacterales</taxon>
        <taxon>Roseobacteraceae</taxon>
        <taxon>Palleronia</taxon>
    </lineage>
</organism>
<evidence type="ECO:0000256" key="1">
    <source>
        <dbReference type="SAM" id="SignalP"/>
    </source>
</evidence>
<dbReference type="PANTHER" id="PTHR46623">
    <property type="entry name" value="CARBOXYMETHYLENEBUTENOLIDASE-RELATED"/>
    <property type="match status" value="1"/>
</dbReference>
<keyword evidence="1" id="KW-0732">Signal</keyword>
<protein>
    <submittedName>
        <fullName evidence="3">Dienelactone hydrolase family protein</fullName>
    </submittedName>
</protein>
<accession>A0A1Y5T1B7</accession>
<dbReference type="Pfam" id="PF01738">
    <property type="entry name" value="DLH"/>
    <property type="match status" value="1"/>
</dbReference>
<keyword evidence="4" id="KW-1185">Reference proteome</keyword>
<dbReference type="InterPro" id="IPR002925">
    <property type="entry name" value="Dienelactn_hydro"/>
</dbReference>
<dbReference type="GO" id="GO:0016787">
    <property type="term" value="F:hydrolase activity"/>
    <property type="evidence" value="ECO:0007669"/>
    <property type="project" value="UniProtKB-KW"/>
</dbReference>
<dbReference type="InterPro" id="IPR051049">
    <property type="entry name" value="Dienelactone_hydrolase-like"/>
</dbReference>
<evidence type="ECO:0000313" key="4">
    <source>
        <dbReference type="Proteomes" id="UP000193870"/>
    </source>
</evidence>
<keyword evidence="3" id="KW-0378">Hydrolase</keyword>
<dbReference type="EMBL" id="FWFV01000007">
    <property type="protein sequence ID" value="SLN53376.1"/>
    <property type="molecule type" value="Genomic_DNA"/>
</dbReference>
<evidence type="ECO:0000313" key="3">
    <source>
        <dbReference type="EMBL" id="SLN53376.1"/>
    </source>
</evidence>
<dbReference type="OrthoDB" id="9787933at2"/>